<reference evidence="2 3" key="1">
    <citation type="journal article" date="2016" name="Nat. Commun.">
        <title>Thousands of microbial genomes shed light on interconnected biogeochemical processes in an aquifer system.</title>
        <authorList>
            <person name="Anantharaman K."/>
            <person name="Brown C.T."/>
            <person name="Hug L.A."/>
            <person name="Sharon I."/>
            <person name="Castelle C.J."/>
            <person name="Probst A.J."/>
            <person name="Thomas B.C."/>
            <person name="Singh A."/>
            <person name="Wilkins M.J."/>
            <person name="Karaoz U."/>
            <person name="Brodie E.L."/>
            <person name="Williams K.H."/>
            <person name="Hubbard S.S."/>
            <person name="Banfield J.F."/>
        </authorList>
    </citation>
    <scope>NUCLEOTIDE SEQUENCE [LARGE SCALE GENOMIC DNA]</scope>
</reference>
<accession>A0A1G2CGA0</accession>
<evidence type="ECO:0008006" key="4">
    <source>
        <dbReference type="Google" id="ProtNLM"/>
    </source>
</evidence>
<keyword evidence="1" id="KW-0472">Membrane</keyword>
<evidence type="ECO:0000313" key="2">
    <source>
        <dbReference type="EMBL" id="OGZ00232.1"/>
    </source>
</evidence>
<sequence length="193" mass="21333">MKKFGKDKNLFYIVLFFVGVIVVVFFVLNMRRGTDSEGNPEPSFAEIASAPVPYTNPDFKVSLKYPQGWQPDLSKKGFRGNHLSFRGEDGYFGIDAIGAVADIPIDQAVYDLANVIPPPYGLTPTIASTTVAGMEARLIAPSSDQPPERQGEVAIVVRYPEPFVIATATYFYLILYGDRDNLQTIADTLQFIN</sequence>
<dbReference type="STRING" id="1798650.A2945_04350"/>
<evidence type="ECO:0000256" key="1">
    <source>
        <dbReference type="SAM" id="Phobius"/>
    </source>
</evidence>
<evidence type="ECO:0000313" key="3">
    <source>
        <dbReference type="Proteomes" id="UP000178880"/>
    </source>
</evidence>
<dbReference type="Proteomes" id="UP000178880">
    <property type="component" value="Unassembled WGS sequence"/>
</dbReference>
<keyword evidence="1" id="KW-1133">Transmembrane helix</keyword>
<feature type="transmembrane region" description="Helical" evidence="1">
    <location>
        <begin position="9"/>
        <end position="28"/>
    </location>
</feature>
<dbReference type="EMBL" id="MHLA01000005">
    <property type="protein sequence ID" value="OGZ00232.1"/>
    <property type="molecule type" value="Genomic_DNA"/>
</dbReference>
<gene>
    <name evidence="2" type="ORF">A2945_04350</name>
</gene>
<comment type="caution">
    <text evidence="2">The sequence shown here is derived from an EMBL/GenBank/DDBJ whole genome shotgun (WGS) entry which is preliminary data.</text>
</comment>
<keyword evidence="1" id="KW-0812">Transmembrane</keyword>
<name>A0A1G2CGA0_9BACT</name>
<organism evidence="2 3">
    <name type="scientific">Candidatus Liptonbacteria bacterium RIFCSPLOWO2_01_FULL_52_25</name>
    <dbReference type="NCBI Taxonomy" id="1798650"/>
    <lineage>
        <taxon>Bacteria</taxon>
        <taxon>Candidatus Liptoniibacteriota</taxon>
    </lineage>
</organism>
<proteinExistence type="predicted"/>
<protein>
    <recommendedName>
        <fullName evidence="4">PsbP C-terminal domain-containing protein</fullName>
    </recommendedName>
</protein>
<dbReference type="AlphaFoldDB" id="A0A1G2CGA0"/>